<dbReference type="PANTHER" id="PTHR47939">
    <property type="entry name" value="MEMBRANE-ASSOCIATED SALT-INDUCIBLE PROTEIN-LIKE"/>
    <property type="match status" value="1"/>
</dbReference>
<reference evidence="1 2" key="1">
    <citation type="submission" date="2024-01" db="EMBL/GenBank/DDBJ databases">
        <title>A draft genome for the cacao thread blight pathogen Marasmiellus scandens.</title>
        <authorList>
            <person name="Baruah I.K."/>
            <person name="Leung J."/>
            <person name="Bukari Y."/>
            <person name="Amoako-Attah I."/>
            <person name="Meinhardt L.W."/>
            <person name="Bailey B.A."/>
            <person name="Cohen S.P."/>
        </authorList>
    </citation>
    <scope>NUCLEOTIDE SEQUENCE [LARGE SCALE GENOMIC DNA]</scope>
    <source>
        <strain evidence="1 2">GH-19</strain>
    </source>
</reference>
<dbReference type="PANTHER" id="PTHR47939:SF5">
    <property type="entry name" value="PENTACOTRIPEPTIDE-REPEAT REGION OF PRORP DOMAIN-CONTAINING PROTEIN"/>
    <property type="match status" value="1"/>
</dbReference>
<dbReference type="InterPro" id="IPR011990">
    <property type="entry name" value="TPR-like_helical_dom_sf"/>
</dbReference>
<organism evidence="1 2">
    <name type="scientific">Marasmiellus scandens</name>
    <dbReference type="NCBI Taxonomy" id="2682957"/>
    <lineage>
        <taxon>Eukaryota</taxon>
        <taxon>Fungi</taxon>
        <taxon>Dikarya</taxon>
        <taxon>Basidiomycota</taxon>
        <taxon>Agaricomycotina</taxon>
        <taxon>Agaricomycetes</taxon>
        <taxon>Agaricomycetidae</taxon>
        <taxon>Agaricales</taxon>
        <taxon>Marasmiineae</taxon>
        <taxon>Omphalotaceae</taxon>
        <taxon>Marasmiellus</taxon>
    </lineage>
</organism>
<dbReference type="InterPro" id="IPR050667">
    <property type="entry name" value="PPR-containing_protein"/>
</dbReference>
<keyword evidence="2" id="KW-1185">Reference proteome</keyword>
<evidence type="ECO:0008006" key="3">
    <source>
        <dbReference type="Google" id="ProtNLM"/>
    </source>
</evidence>
<dbReference type="Proteomes" id="UP001498398">
    <property type="component" value="Unassembled WGS sequence"/>
</dbReference>
<protein>
    <recommendedName>
        <fullName evidence="3">Pentatricopeptide repeat-containing protein</fullName>
    </recommendedName>
</protein>
<accession>A0ABR1JU31</accession>
<name>A0ABR1JU31_9AGAR</name>
<gene>
    <name evidence="1" type="ORF">VKT23_004440</name>
</gene>
<sequence>MILSVLSTFSSQRLAKSYPTLFRRTVSWTAPVSQTLPKSPPSTPNNGLPINTLLSSLEKVIQFAPATTAESFIHRRLDDPRYVVPNRHILFEKIISLLIHHKHFGEAGRIYERLIKEGYVSTAKTDAQMLAIGLILSPNKYNEIMPSLRIIFGGEKFSEEDFIILLATFQDLHASSSLMIQVIQEFLNSRGEGFLPCQRLVNLLVGLMVKEGLVQEAFELIANHDNSNEVDDATRSHPYASIISSLDTFDPLSQKSINDVLAEVRARQIEYDASILNALISQQVRKKDIDKAFQVYGALMENYKQGLLSPDRYTFGNLFKMISRLDESSPLPVPPRHLFRDMLSVVFSHRKDHKNTKTGIIEGYHLLMVHALRAFLSRHDYAAAYQFTKILVRLGLPVSGDVYHTVVKHVAGRVLQDVQQALKTGGSPWVHRLLGRSRSDFAGMKELRRHQHIMLEVLRQSKLSGVLLEVGATPLPSRSQRQYVIPMLPMMKKRVLVATRLGFDVIPLQRILRRALLAQIEQEKNIMIGISQDARRATGELIAEAEKEMMPENIVLAKLEVGYQYFTKGL</sequence>
<proteinExistence type="predicted"/>
<comment type="caution">
    <text evidence="1">The sequence shown here is derived from an EMBL/GenBank/DDBJ whole genome shotgun (WGS) entry which is preliminary data.</text>
</comment>
<evidence type="ECO:0000313" key="1">
    <source>
        <dbReference type="EMBL" id="KAK7467384.1"/>
    </source>
</evidence>
<dbReference type="EMBL" id="JBANRG010000004">
    <property type="protein sequence ID" value="KAK7467384.1"/>
    <property type="molecule type" value="Genomic_DNA"/>
</dbReference>
<dbReference type="Gene3D" id="1.25.40.10">
    <property type="entry name" value="Tetratricopeptide repeat domain"/>
    <property type="match status" value="1"/>
</dbReference>
<evidence type="ECO:0000313" key="2">
    <source>
        <dbReference type="Proteomes" id="UP001498398"/>
    </source>
</evidence>